<proteinExistence type="predicted"/>
<dbReference type="AlphaFoldDB" id="A0A1U7CZ30"/>
<dbReference type="RefSeq" id="WP_076350453.1">
    <property type="nucleotide sequence ID" value="NZ_CP019082.1"/>
</dbReference>
<evidence type="ECO:0000259" key="1">
    <source>
        <dbReference type="SMART" id="SM01321"/>
    </source>
</evidence>
<accession>A0A1U7CZ30</accession>
<dbReference type="PANTHER" id="PTHR34322:SF2">
    <property type="entry name" value="TRANSPOSASE IS200-LIKE DOMAIN-CONTAINING PROTEIN"/>
    <property type="match status" value="1"/>
</dbReference>
<dbReference type="InterPro" id="IPR002686">
    <property type="entry name" value="Transposase_17"/>
</dbReference>
<sequence length="225" mass="25531">MPRSLRASEGGYCYHVLNRGNRRAEVFHKVGDYAAFLGLVAEASTRLPLPVLAYCLMPNHFHLVVRPDGDGDLSRWMHWLTTAHVRRYLRHYEGSGHVWQGRFKAFPCQDDDHLRTVVRYVERNPLRAGLVERAEDWPWSSLGTASASLERAPQLDATRFERGPDWTERVNAPMTDAEAAAVSASIRRDRPFGSDAWVRTTAEKLGLESSLRNRGRPAIRRPGEA</sequence>
<dbReference type="EMBL" id="CP019082">
    <property type="protein sequence ID" value="APW64185.1"/>
    <property type="molecule type" value="Genomic_DNA"/>
</dbReference>
<dbReference type="NCBIfam" id="NF047646">
    <property type="entry name" value="REP_Tyr_transpos"/>
    <property type="match status" value="1"/>
</dbReference>
<organism evidence="2 3">
    <name type="scientific">Paludisphaera borealis</name>
    <dbReference type="NCBI Taxonomy" id="1387353"/>
    <lineage>
        <taxon>Bacteria</taxon>
        <taxon>Pseudomonadati</taxon>
        <taxon>Planctomycetota</taxon>
        <taxon>Planctomycetia</taxon>
        <taxon>Isosphaerales</taxon>
        <taxon>Isosphaeraceae</taxon>
        <taxon>Paludisphaera</taxon>
    </lineage>
</organism>
<gene>
    <name evidence="2" type="primary">rayT</name>
    <name evidence="2" type="ORF">BSF38_05777</name>
</gene>
<protein>
    <submittedName>
        <fullName evidence="2">REP-associated tyrosine transposase</fullName>
    </submittedName>
</protein>
<dbReference type="SMART" id="SM01321">
    <property type="entry name" value="Y1_Tnp"/>
    <property type="match status" value="1"/>
</dbReference>
<reference evidence="3" key="1">
    <citation type="submission" date="2016-12" db="EMBL/GenBank/DDBJ databases">
        <title>Comparative genomics of four Isosphaeraceae planctomycetes: a common pool of plasmids and glycoside hydrolase genes.</title>
        <authorList>
            <person name="Ivanova A."/>
        </authorList>
    </citation>
    <scope>NUCLEOTIDE SEQUENCE [LARGE SCALE GENOMIC DNA]</scope>
    <source>
        <strain evidence="3">PX4</strain>
    </source>
</reference>
<dbReference type="Pfam" id="PF01797">
    <property type="entry name" value="Y1_Tnp"/>
    <property type="match status" value="1"/>
</dbReference>
<dbReference type="SUPFAM" id="SSF143422">
    <property type="entry name" value="Transposase IS200-like"/>
    <property type="match status" value="1"/>
</dbReference>
<evidence type="ECO:0000313" key="3">
    <source>
        <dbReference type="Proteomes" id="UP000186309"/>
    </source>
</evidence>
<dbReference type="Gene3D" id="3.30.70.1290">
    <property type="entry name" value="Transposase IS200-like"/>
    <property type="match status" value="1"/>
</dbReference>
<dbReference type="InterPro" id="IPR036515">
    <property type="entry name" value="Transposase_17_sf"/>
</dbReference>
<dbReference type="Proteomes" id="UP000186309">
    <property type="component" value="Chromosome"/>
</dbReference>
<feature type="domain" description="Transposase IS200-like" evidence="1">
    <location>
        <begin position="9"/>
        <end position="124"/>
    </location>
</feature>
<keyword evidence="3" id="KW-1185">Reference proteome</keyword>
<evidence type="ECO:0000313" key="2">
    <source>
        <dbReference type="EMBL" id="APW64185.1"/>
    </source>
</evidence>
<dbReference type="PANTHER" id="PTHR34322">
    <property type="entry name" value="TRANSPOSASE, Y1_TNP DOMAIN-CONTAINING"/>
    <property type="match status" value="1"/>
</dbReference>
<dbReference type="GO" id="GO:0006313">
    <property type="term" value="P:DNA transposition"/>
    <property type="evidence" value="ECO:0007669"/>
    <property type="project" value="InterPro"/>
</dbReference>
<dbReference type="OrthoDB" id="277009at2"/>
<name>A0A1U7CZ30_9BACT</name>
<dbReference type="GO" id="GO:0003677">
    <property type="term" value="F:DNA binding"/>
    <property type="evidence" value="ECO:0007669"/>
    <property type="project" value="InterPro"/>
</dbReference>
<dbReference type="GO" id="GO:0004803">
    <property type="term" value="F:transposase activity"/>
    <property type="evidence" value="ECO:0007669"/>
    <property type="project" value="InterPro"/>
</dbReference>
<dbReference type="KEGG" id="pbor:BSF38_05777"/>